<dbReference type="STRING" id="871968.DESME_14640"/>
<comment type="similarity">
    <text evidence="2">Belongs to the 3-hydroxyacyl-CoA dehydrogenase family.</text>
</comment>
<evidence type="ECO:0000256" key="1">
    <source>
        <dbReference type="ARBA" id="ARBA00005005"/>
    </source>
</evidence>
<name>W0EFY9_9FIRM</name>
<dbReference type="Pfam" id="PF02737">
    <property type="entry name" value="3HCDH_N"/>
    <property type="match status" value="1"/>
</dbReference>
<dbReference type="InterPro" id="IPR008927">
    <property type="entry name" value="6-PGluconate_DH-like_C_sf"/>
</dbReference>
<dbReference type="eggNOG" id="COG1024">
    <property type="taxonomic scope" value="Bacteria"/>
</dbReference>
<evidence type="ECO:0000256" key="3">
    <source>
        <dbReference type="ARBA" id="ARBA00022832"/>
    </source>
</evidence>
<keyword evidence="6" id="KW-0520">NAD</keyword>
<dbReference type="AlphaFoldDB" id="W0EFY9"/>
<accession>W0EFY9</accession>
<dbReference type="GO" id="GO:0003857">
    <property type="term" value="F:(3S)-3-hydroxyacyl-CoA dehydrogenase (NAD+) activity"/>
    <property type="evidence" value="ECO:0007669"/>
    <property type="project" value="UniProtKB-EC"/>
</dbReference>
<evidence type="ECO:0000259" key="9">
    <source>
        <dbReference type="Pfam" id="PF00725"/>
    </source>
</evidence>
<gene>
    <name evidence="11" type="ORF">DESME_14640</name>
</gene>
<dbReference type="InterPro" id="IPR006176">
    <property type="entry name" value="3-OHacyl-CoA_DH_NAD-bd"/>
</dbReference>
<comment type="catalytic activity">
    <reaction evidence="8">
        <text>a (3S)-3-hydroxyacyl-CoA + NAD(+) = a 3-oxoacyl-CoA + NADH + H(+)</text>
        <dbReference type="Rhea" id="RHEA:22432"/>
        <dbReference type="ChEBI" id="CHEBI:15378"/>
        <dbReference type="ChEBI" id="CHEBI:57318"/>
        <dbReference type="ChEBI" id="CHEBI:57540"/>
        <dbReference type="ChEBI" id="CHEBI:57945"/>
        <dbReference type="ChEBI" id="CHEBI:90726"/>
        <dbReference type="EC" id="1.1.1.35"/>
    </reaction>
</comment>
<dbReference type="GO" id="GO:0070403">
    <property type="term" value="F:NAD+ binding"/>
    <property type="evidence" value="ECO:0007669"/>
    <property type="project" value="InterPro"/>
</dbReference>
<comment type="pathway">
    <text evidence="1">Lipid metabolism; fatty acid beta-oxidation.</text>
</comment>
<keyword evidence="4" id="KW-0442">Lipid degradation</keyword>
<dbReference type="CDD" id="cd06558">
    <property type="entry name" value="crotonase-like"/>
    <property type="match status" value="1"/>
</dbReference>
<dbReference type="Gene3D" id="1.10.1040.50">
    <property type="match status" value="1"/>
</dbReference>
<evidence type="ECO:0000256" key="4">
    <source>
        <dbReference type="ARBA" id="ARBA00022963"/>
    </source>
</evidence>
<dbReference type="PANTHER" id="PTHR48075:SF7">
    <property type="entry name" value="3-HYDROXYACYL-COA DEHYDROGENASE-RELATED"/>
    <property type="match status" value="1"/>
</dbReference>
<evidence type="ECO:0000259" key="10">
    <source>
        <dbReference type="Pfam" id="PF02737"/>
    </source>
</evidence>
<feature type="domain" description="3-hydroxyacyl-CoA dehydrogenase C-terminal" evidence="9">
    <location>
        <begin position="206"/>
        <end position="303"/>
    </location>
</feature>
<evidence type="ECO:0000256" key="6">
    <source>
        <dbReference type="ARBA" id="ARBA00023027"/>
    </source>
</evidence>
<dbReference type="Pfam" id="PF00378">
    <property type="entry name" value="ECH_1"/>
    <property type="match status" value="1"/>
</dbReference>
<dbReference type="PANTHER" id="PTHR48075">
    <property type="entry name" value="3-HYDROXYACYL-COA DEHYDROGENASE FAMILY PROTEIN"/>
    <property type="match status" value="1"/>
</dbReference>
<dbReference type="HOGENOM" id="CLU_010448_0_0_9"/>
<dbReference type="GO" id="GO:0006635">
    <property type="term" value="P:fatty acid beta-oxidation"/>
    <property type="evidence" value="ECO:0007669"/>
    <property type="project" value="UniProtKB-UniPathway"/>
</dbReference>
<keyword evidence="3" id="KW-0276">Fatty acid metabolism</keyword>
<dbReference type="InterPro" id="IPR036291">
    <property type="entry name" value="NAD(P)-bd_dom_sf"/>
</dbReference>
<dbReference type="Proteomes" id="UP000010847">
    <property type="component" value="Chromosome"/>
</dbReference>
<dbReference type="RefSeq" id="WP_006718480.1">
    <property type="nucleotide sequence ID" value="NZ_CP007032.1"/>
</dbReference>
<dbReference type="eggNOG" id="COG1250">
    <property type="taxonomic scope" value="Bacteria"/>
</dbReference>
<dbReference type="InterPro" id="IPR006108">
    <property type="entry name" value="3HC_DH_C"/>
</dbReference>
<dbReference type="EMBL" id="CP007032">
    <property type="protein sequence ID" value="AHF08124.1"/>
    <property type="molecule type" value="Genomic_DNA"/>
</dbReference>
<keyword evidence="5" id="KW-0560">Oxidoreductase</keyword>
<evidence type="ECO:0000256" key="2">
    <source>
        <dbReference type="ARBA" id="ARBA00009463"/>
    </source>
</evidence>
<dbReference type="KEGG" id="dmt:DESME_14640"/>
<sequence length="795" mass="86934">MQINKVAVLGSGVMGSTIAAHLANAGIPSLLLDIIPTALLPEEEAAGLTLESSKVRNRIATSSKAKLLKVNPAPLFVSEFAERIEVGNLTDDLERLKEVDWVIEVVVERLEVKVDLFAKVAAHIRPGTIVSSNTSGISLKSMVEGLPLEFTRFFLGTHFFNPPRYMKLLEIIPGPNTDPEILKFMADFGERVLGKGVVLGKDTPNFIANRIGVYGLTVTLQEMMRYGLTIDEVDALTGPVMGRPKSASFRTVDMVGLDTFVHVAANVAEGVPEEKALFVLPDFVQSMLDKGWLGDKSKQGFYKKVKTAEGKAVEVLEPKTLTYVPKKKVKFPSLDKAKNAGSLKDKIRTLISGKDVGSQFAWSVLKPVLLYAAKVAPQVADDITAVDEGMRLGFNWEMGPFETWDALGVKATAERIVAEGDLLPPIVEKLLAEGKTRFYEKAVDGNIAFYADGEYQAQRISPYSFSLKQAHQQGKVIFGNAGASLVDLGDGVACLEFHSPNNSIGADIMTMIHKSLDEVEKNYLGLVIGSQGKNFCVGANLMLILMEAEDENWDELDFMVREFQRGTMALKYAKRPVVAAPFGMTLGGGTEVCLHSHGIQASAETYMGLVELGVGLLPGGGGTKEMAVRAMEGILPGVQVSPDFFFAKRFETVALAQVSTSAEMARNLGFLRDHDRYSMNAEHILLDAKARVIDLARNFRPLLPKKVKTAGSGVRATLELALYGMKEGCYISEYDEHLAKKLAYVMTGGDKPAGSYVDEQYLLDQEREGFLSLAGEQKTQDRIRYMLTKNKPLRN</sequence>
<protein>
    <submittedName>
        <fullName evidence="11">3-hydroxyacyl-CoA dehydrogenase</fullName>
    </submittedName>
</protein>
<dbReference type="SUPFAM" id="SSF48179">
    <property type="entry name" value="6-phosphogluconate dehydrogenase C-terminal domain-like"/>
    <property type="match status" value="2"/>
</dbReference>
<evidence type="ECO:0000256" key="8">
    <source>
        <dbReference type="ARBA" id="ARBA00049556"/>
    </source>
</evidence>
<feature type="domain" description="3-hydroxyacyl-CoA dehydrogenase NAD binding" evidence="10">
    <location>
        <begin position="5"/>
        <end position="202"/>
    </location>
</feature>
<proteinExistence type="inferred from homology"/>
<organism evidence="11 12">
    <name type="scientific">Desulfitobacterium metallireducens DSM 15288</name>
    <dbReference type="NCBI Taxonomy" id="871968"/>
    <lineage>
        <taxon>Bacteria</taxon>
        <taxon>Bacillati</taxon>
        <taxon>Bacillota</taxon>
        <taxon>Clostridia</taxon>
        <taxon>Eubacteriales</taxon>
        <taxon>Desulfitobacteriaceae</taxon>
        <taxon>Desulfitobacterium</taxon>
    </lineage>
</organism>
<reference evidence="11 12" key="1">
    <citation type="submission" date="2013-12" db="EMBL/GenBank/DDBJ databases">
        <authorList>
            <consortium name="DOE Joint Genome Institute"/>
            <person name="Smidt H."/>
            <person name="Huntemann M."/>
            <person name="Han J."/>
            <person name="Chen A."/>
            <person name="Kyrpides N."/>
            <person name="Mavromatis K."/>
            <person name="Markowitz V."/>
            <person name="Palaniappan K."/>
            <person name="Ivanova N."/>
            <person name="Schaumberg A."/>
            <person name="Pati A."/>
            <person name="Liolios K."/>
            <person name="Nordberg H.P."/>
            <person name="Cantor M.N."/>
            <person name="Hua S.X."/>
            <person name="Woyke T."/>
        </authorList>
    </citation>
    <scope>NUCLEOTIDE SEQUENCE [LARGE SCALE GENOMIC DNA]</scope>
    <source>
        <strain evidence="12">DSM 15288</strain>
    </source>
</reference>
<dbReference type="InterPro" id="IPR001753">
    <property type="entry name" value="Enoyl-CoA_hydra/iso"/>
</dbReference>
<keyword evidence="7" id="KW-0443">Lipid metabolism</keyword>
<dbReference type="SUPFAM" id="SSF52096">
    <property type="entry name" value="ClpP/crotonase"/>
    <property type="match status" value="1"/>
</dbReference>
<evidence type="ECO:0000256" key="5">
    <source>
        <dbReference type="ARBA" id="ARBA00023002"/>
    </source>
</evidence>
<dbReference type="UniPathway" id="UPA00659"/>
<dbReference type="Gene3D" id="3.90.226.10">
    <property type="entry name" value="2-enoyl-CoA Hydratase, Chain A, domain 1"/>
    <property type="match status" value="1"/>
</dbReference>
<evidence type="ECO:0000256" key="7">
    <source>
        <dbReference type="ARBA" id="ARBA00023098"/>
    </source>
</evidence>
<keyword evidence="12" id="KW-1185">Reference proteome</keyword>
<evidence type="ECO:0000313" key="12">
    <source>
        <dbReference type="Proteomes" id="UP000010847"/>
    </source>
</evidence>
<dbReference type="SUPFAM" id="SSF51735">
    <property type="entry name" value="NAD(P)-binding Rossmann-fold domains"/>
    <property type="match status" value="1"/>
</dbReference>
<dbReference type="Gene3D" id="3.40.50.720">
    <property type="entry name" value="NAD(P)-binding Rossmann-like Domain"/>
    <property type="match status" value="1"/>
</dbReference>
<evidence type="ECO:0000313" key="11">
    <source>
        <dbReference type="EMBL" id="AHF08124.1"/>
    </source>
</evidence>
<dbReference type="OrthoDB" id="9771883at2"/>
<dbReference type="Pfam" id="PF00725">
    <property type="entry name" value="3HCDH"/>
    <property type="match status" value="1"/>
</dbReference>
<dbReference type="InterPro" id="IPR029045">
    <property type="entry name" value="ClpP/crotonase-like_dom_sf"/>
</dbReference>